<dbReference type="InterPro" id="IPR018702">
    <property type="entry name" value="DUF2207"/>
</dbReference>
<evidence type="ECO:0000313" key="4">
    <source>
        <dbReference type="EMBL" id="TDD25906.1"/>
    </source>
</evidence>
<sequence length="305" mass="32766">MTDGAVNRILALVFLGIVVAAVLVIVVGQTPQFYPGSVAVTRVTAQYDVRPDGGLDVTETIDYDCGESGRPLDRVVQLRRPDDARLDASVGDRGTDRVWEVSDITATDPDGNPVPLRTKELDPNQRPLTSTGIDGWDTRLSDLRIQLGEPLPYLPGGRRETTFILKYRVHGALDEVPGGYELNWPDPRRMTERSDLRVPVDQIRVTTPADVSSVACSAHSPDASHAVPCTTSTTTGRTAVFAHDGGAMTVTVRTTGVEGGAEHDGSQSPRWVQVVTYAGAAVVLLVIVGVIARRKLRQRPSGAPA</sequence>
<organism evidence="4 5">
    <name type="scientific">Kribbella turkmenica</name>
    <dbReference type="NCBI Taxonomy" id="2530375"/>
    <lineage>
        <taxon>Bacteria</taxon>
        <taxon>Bacillati</taxon>
        <taxon>Actinomycetota</taxon>
        <taxon>Actinomycetes</taxon>
        <taxon>Propionibacteriales</taxon>
        <taxon>Kribbellaceae</taxon>
        <taxon>Kribbella</taxon>
    </lineage>
</organism>
<comment type="caution">
    <text evidence="4">The sequence shown here is derived from an EMBL/GenBank/DDBJ whole genome shotgun (WGS) entry which is preliminary data.</text>
</comment>
<dbReference type="RefSeq" id="WP_132320124.1">
    <property type="nucleotide sequence ID" value="NZ_SMKR01000051.1"/>
</dbReference>
<protein>
    <submittedName>
        <fullName evidence="4">DUF2207 domain-containing protein</fullName>
    </submittedName>
</protein>
<accession>A0A4R4X676</accession>
<feature type="transmembrane region" description="Helical" evidence="2">
    <location>
        <begin position="9"/>
        <end position="28"/>
    </location>
</feature>
<evidence type="ECO:0000256" key="1">
    <source>
        <dbReference type="SAM" id="MobiDB-lite"/>
    </source>
</evidence>
<dbReference type="EMBL" id="SMKR01000051">
    <property type="protein sequence ID" value="TDD25906.1"/>
    <property type="molecule type" value="Genomic_DNA"/>
</dbReference>
<proteinExistence type="predicted"/>
<name>A0A4R4X676_9ACTN</name>
<dbReference type="OrthoDB" id="3829015at2"/>
<feature type="region of interest" description="Disordered" evidence="1">
    <location>
        <begin position="104"/>
        <end position="133"/>
    </location>
</feature>
<reference evidence="4 5" key="1">
    <citation type="submission" date="2019-02" db="EMBL/GenBank/DDBJ databases">
        <title>Draft genome sequences of novel Actinobacteria.</title>
        <authorList>
            <person name="Sahin N."/>
            <person name="Ay H."/>
            <person name="Saygin H."/>
        </authorList>
    </citation>
    <scope>NUCLEOTIDE SEQUENCE [LARGE SCALE GENOMIC DNA]</scope>
    <source>
        <strain evidence="4 5">16K104</strain>
    </source>
</reference>
<gene>
    <name evidence="4" type="ORF">E1218_14160</name>
</gene>
<evidence type="ECO:0000313" key="5">
    <source>
        <dbReference type="Proteomes" id="UP000295172"/>
    </source>
</evidence>
<keyword evidence="5" id="KW-1185">Reference proteome</keyword>
<feature type="transmembrane region" description="Helical" evidence="2">
    <location>
        <begin position="271"/>
        <end position="292"/>
    </location>
</feature>
<keyword evidence="2" id="KW-1133">Transmembrane helix</keyword>
<dbReference type="AlphaFoldDB" id="A0A4R4X676"/>
<dbReference type="Pfam" id="PF09972">
    <property type="entry name" value="DUF2207"/>
    <property type="match status" value="1"/>
</dbReference>
<evidence type="ECO:0000259" key="3">
    <source>
        <dbReference type="Pfam" id="PF09972"/>
    </source>
</evidence>
<keyword evidence="2" id="KW-0472">Membrane</keyword>
<dbReference type="Proteomes" id="UP000295172">
    <property type="component" value="Unassembled WGS sequence"/>
</dbReference>
<feature type="domain" description="DUF2207" evidence="3">
    <location>
        <begin position="40"/>
        <end position="220"/>
    </location>
</feature>
<keyword evidence="2" id="KW-0812">Transmembrane</keyword>
<evidence type="ECO:0000256" key="2">
    <source>
        <dbReference type="SAM" id="Phobius"/>
    </source>
</evidence>